<evidence type="ECO:0000313" key="2">
    <source>
        <dbReference type="Proteomes" id="UP001206128"/>
    </source>
</evidence>
<protein>
    <submittedName>
        <fullName evidence="1">Uncharacterized protein</fullName>
    </submittedName>
</protein>
<dbReference type="Proteomes" id="UP001206128">
    <property type="component" value="Unassembled WGS sequence"/>
</dbReference>
<evidence type="ECO:0000313" key="1">
    <source>
        <dbReference type="EMBL" id="MCP2170045.1"/>
    </source>
</evidence>
<dbReference type="RefSeq" id="WP_253779752.1">
    <property type="nucleotide sequence ID" value="NZ_JAMTCK010000023.1"/>
</dbReference>
<accession>A0AAE3KJV4</accession>
<reference evidence="1" key="1">
    <citation type="submission" date="2022-06" db="EMBL/GenBank/DDBJ databases">
        <title>Genomic Encyclopedia of Archaeal and Bacterial Type Strains, Phase II (KMG-II): from individual species to whole genera.</title>
        <authorList>
            <person name="Goeker M."/>
        </authorList>
    </citation>
    <scope>NUCLEOTIDE SEQUENCE</scope>
    <source>
        <strain evidence="1">DSM 43935</strain>
    </source>
</reference>
<sequence>MPGDNGLCLSAAPSRGVGTRLPVAGPLVQAARLLDWDGTVVERMALFGQRVAVVATVDWQAHAARVTAGWGPVTDRMSIAMWEEWAEQHGTVPPPVISLTGVLAQGKGWQRVLSAVGGFVGFGSTAILLHQDHAPNRHCLITAQLHGVAVLRRGTTADDLELLQPGRSGPVPTARPTTVSRWVTELIYERLLADGLLTGPDDA</sequence>
<gene>
    <name evidence="1" type="ORF">LX83_006933</name>
</gene>
<organism evidence="1 2">
    <name type="scientific">Goodfellowiella coeruleoviolacea</name>
    <dbReference type="NCBI Taxonomy" id="334858"/>
    <lineage>
        <taxon>Bacteria</taxon>
        <taxon>Bacillati</taxon>
        <taxon>Actinomycetota</taxon>
        <taxon>Actinomycetes</taxon>
        <taxon>Pseudonocardiales</taxon>
        <taxon>Pseudonocardiaceae</taxon>
        <taxon>Goodfellowiella</taxon>
    </lineage>
</organism>
<dbReference type="EMBL" id="JAMTCK010000023">
    <property type="protein sequence ID" value="MCP2170045.1"/>
    <property type="molecule type" value="Genomic_DNA"/>
</dbReference>
<dbReference type="AlphaFoldDB" id="A0AAE3KJV4"/>
<keyword evidence="2" id="KW-1185">Reference proteome</keyword>
<proteinExistence type="predicted"/>
<comment type="caution">
    <text evidence="1">The sequence shown here is derived from an EMBL/GenBank/DDBJ whole genome shotgun (WGS) entry which is preliminary data.</text>
</comment>
<name>A0AAE3KJV4_9PSEU</name>